<feature type="compositionally biased region" description="Basic and acidic residues" evidence="1">
    <location>
        <begin position="385"/>
        <end position="394"/>
    </location>
</feature>
<name>B8A035_MAIZE</name>
<proteinExistence type="evidence at transcript level"/>
<reference evidence="2" key="2">
    <citation type="submission" date="2012-06" db="EMBL/GenBank/DDBJ databases">
        <authorList>
            <person name="Yu Y."/>
            <person name="Currie J."/>
            <person name="Lomeli R."/>
            <person name="Angelova A."/>
            <person name="Collura K."/>
            <person name="Wissotski M."/>
            <person name="Campos D."/>
            <person name="Kudrna D."/>
            <person name="Golser W."/>
            <person name="Ashely E."/>
            <person name="Descour A."/>
            <person name="Fernandes J."/>
            <person name="Soderlund C."/>
            <person name="Walbot V."/>
        </authorList>
    </citation>
    <scope>NUCLEOTIDE SEQUENCE</scope>
    <source>
        <strain evidence="2">B73</strain>
    </source>
</reference>
<feature type="compositionally biased region" description="Basic and acidic residues" evidence="1">
    <location>
        <begin position="358"/>
        <end position="374"/>
    </location>
</feature>
<feature type="region of interest" description="Disordered" evidence="1">
    <location>
        <begin position="348"/>
        <end position="394"/>
    </location>
</feature>
<feature type="region of interest" description="Disordered" evidence="1">
    <location>
        <begin position="252"/>
        <end position="287"/>
    </location>
</feature>
<evidence type="ECO:0000256" key="1">
    <source>
        <dbReference type="SAM" id="MobiDB-lite"/>
    </source>
</evidence>
<feature type="compositionally biased region" description="Basic residues" evidence="1">
    <location>
        <begin position="553"/>
        <end position="563"/>
    </location>
</feature>
<protein>
    <submittedName>
        <fullName evidence="2">Uncharacterized protein</fullName>
    </submittedName>
</protein>
<reference evidence="2" key="1">
    <citation type="journal article" date="2009" name="PLoS Genet.">
        <title>Sequencing, mapping, and analysis of 27,455 maize full-length cDNAs.</title>
        <authorList>
            <person name="Soderlund C."/>
            <person name="Descour A."/>
            <person name="Kudrna D."/>
            <person name="Bomhoff M."/>
            <person name="Boyd L."/>
            <person name="Currie J."/>
            <person name="Angelova A."/>
            <person name="Collura K."/>
            <person name="Wissotski M."/>
            <person name="Ashley E."/>
            <person name="Morrow D."/>
            <person name="Fernandes J."/>
            <person name="Walbot V."/>
            <person name="Yu Y."/>
        </authorList>
    </citation>
    <scope>NUCLEOTIDE SEQUENCE</scope>
    <source>
        <strain evidence="2">B73</strain>
    </source>
</reference>
<evidence type="ECO:0000313" key="2">
    <source>
        <dbReference type="EMBL" id="ACL53534.1"/>
    </source>
</evidence>
<dbReference type="EMBL" id="BT054927">
    <property type="protein sequence ID" value="ACL53534.1"/>
    <property type="molecule type" value="mRNA"/>
</dbReference>
<dbReference type="AlphaFoldDB" id="B8A035"/>
<feature type="region of interest" description="Disordered" evidence="1">
    <location>
        <begin position="546"/>
        <end position="569"/>
    </location>
</feature>
<accession>B8A035</accession>
<feature type="region of interest" description="Disordered" evidence="1">
    <location>
        <begin position="516"/>
        <end position="535"/>
    </location>
</feature>
<sequence>MASCCCCIEIILLQYYRLHHLKVKRFANTYTYVSIHIYRSSILDVNETNEEPCFFHTVYLSSVSESYWQAQLGTNSSELGLVSLGQRDLEAVLHVHGERHLGRDGVALDDVDAVAAEDGGGGELHLVVGEVLAEAQARAAVEGGELVGGLAHEAAVPEPPLRPVLPAVVAPDALHPPHGVHGVDHLGALLQHRPVRKHLVLHDLLVVDGDGRVEAERLGERGVEVLHPLHLLGPEHDLLLHDHLPGLLPRREDPLDLLQDPGLRAGVPAEQPEEPRERHGRGVAPGQDEVDADVAEELVRVRPPVLVAHPGEHGQQVRRPAPGPGVVAAELLPAPADHVVRELVDGGQGAPEHALVPDAERAHGAPRRGGRDEAEGGGLGGVLERAGERDLGEARAEAARVHAERDHAHVVEGEAEEHVLEVDGGAGGLRAGQHGQQAAVHQLHERAGRERAELGRVELEAGRPALPPPRLVVGAEDAVAQEVPHRVAEVGALGEAAEPGLEEVLQVARVGRHHALEVGEPRPPERERAAARLQHARDPLVHVAADAEEQRREHAHHWPRRQALRAPLP</sequence>
<organism evidence="2">
    <name type="scientific">Zea mays</name>
    <name type="common">Maize</name>
    <dbReference type="NCBI Taxonomy" id="4577"/>
    <lineage>
        <taxon>Eukaryota</taxon>
        <taxon>Viridiplantae</taxon>
        <taxon>Streptophyta</taxon>
        <taxon>Embryophyta</taxon>
        <taxon>Tracheophyta</taxon>
        <taxon>Spermatophyta</taxon>
        <taxon>Magnoliopsida</taxon>
        <taxon>Liliopsida</taxon>
        <taxon>Poales</taxon>
        <taxon>Poaceae</taxon>
        <taxon>PACMAD clade</taxon>
        <taxon>Panicoideae</taxon>
        <taxon>Andropogonodae</taxon>
        <taxon>Andropogoneae</taxon>
        <taxon>Tripsacinae</taxon>
        <taxon>Zea</taxon>
    </lineage>
</organism>